<organism evidence="1 2">
    <name type="scientific">Dermacentor silvarum</name>
    <name type="common">Tick</name>
    <dbReference type="NCBI Taxonomy" id="543639"/>
    <lineage>
        <taxon>Eukaryota</taxon>
        <taxon>Metazoa</taxon>
        <taxon>Ecdysozoa</taxon>
        <taxon>Arthropoda</taxon>
        <taxon>Chelicerata</taxon>
        <taxon>Arachnida</taxon>
        <taxon>Acari</taxon>
        <taxon>Parasitiformes</taxon>
        <taxon>Ixodida</taxon>
        <taxon>Ixodoidea</taxon>
        <taxon>Ixodidae</taxon>
        <taxon>Rhipicephalinae</taxon>
        <taxon>Dermacentor</taxon>
    </lineage>
</organism>
<proteinExistence type="predicted"/>
<evidence type="ECO:0000313" key="1">
    <source>
        <dbReference type="EMBL" id="KAH7977659.1"/>
    </source>
</evidence>
<accession>A0ACB8DT06</accession>
<protein>
    <submittedName>
        <fullName evidence="1">Uncharacterized protein</fullName>
    </submittedName>
</protein>
<comment type="caution">
    <text evidence="1">The sequence shown here is derived from an EMBL/GenBank/DDBJ whole genome shotgun (WGS) entry which is preliminary data.</text>
</comment>
<dbReference type="EMBL" id="CM023470">
    <property type="protein sequence ID" value="KAH7977659.1"/>
    <property type="molecule type" value="Genomic_DNA"/>
</dbReference>
<dbReference type="Proteomes" id="UP000821865">
    <property type="component" value="Chromosome 1"/>
</dbReference>
<name>A0ACB8DT06_DERSI</name>
<evidence type="ECO:0000313" key="2">
    <source>
        <dbReference type="Proteomes" id="UP000821865"/>
    </source>
</evidence>
<reference evidence="1" key="1">
    <citation type="submission" date="2020-05" db="EMBL/GenBank/DDBJ databases">
        <title>Large-scale comparative analyses of tick genomes elucidate their genetic diversity and vector capacities.</title>
        <authorList>
            <person name="Jia N."/>
            <person name="Wang J."/>
            <person name="Shi W."/>
            <person name="Du L."/>
            <person name="Sun Y."/>
            <person name="Zhan W."/>
            <person name="Jiang J."/>
            <person name="Wang Q."/>
            <person name="Zhang B."/>
            <person name="Ji P."/>
            <person name="Sakyi L.B."/>
            <person name="Cui X."/>
            <person name="Yuan T."/>
            <person name="Jiang B."/>
            <person name="Yang W."/>
            <person name="Lam T.T.-Y."/>
            <person name="Chang Q."/>
            <person name="Ding S."/>
            <person name="Wang X."/>
            <person name="Zhu J."/>
            <person name="Ruan X."/>
            <person name="Zhao L."/>
            <person name="Wei J."/>
            <person name="Que T."/>
            <person name="Du C."/>
            <person name="Cheng J."/>
            <person name="Dai P."/>
            <person name="Han X."/>
            <person name="Huang E."/>
            <person name="Gao Y."/>
            <person name="Liu J."/>
            <person name="Shao H."/>
            <person name="Ye R."/>
            <person name="Li L."/>
            <person name="Wei W."/>
            <person name="Wang X."/>
            <person name="Wang C."/>
            <person name="Yang T."/>
            <person name="Huo Q."/>
            <person name="Li W."/>
            <person name="Guo W."/>
            <person name="Chen H."/>
            <person name="Zhou L."/>
            <person name="Ni X."/>
            <person name="Tian J."/>
            <person name="Zhou Y."/>
            <person name="Sheng Y."/>
            <person name="Liu T."/>
            <person name="Pan Y."/>
            <person name="Xia L."/>
            <person name="Li J."/>
            <person name="Zhao F."/>
            <person name="Cao W."/>
        </authorList>
    </citation>
    <scope>NUCLEOTIDE SEQUENCE</scope>
    <source>
        <strain evidence="1">Dsil-2018</strain>
    </source>
</reference>
<keyword evidence="2" id="KW-1185">Reference proteome</keyword>
<gene>
    <name evidence="1" type="ORF">HPB49_003146</name>
</gene>
<sequence length="666" mass="72642">MRRPMKLKTLHAFGTRKRSLKLVRMAKLAARPCADDDRTDGFCGAASASSTQERGSVDAPSNGTPALPAQEFVVTSAPGVSCSSTAASTSSLSSASDSAIASSTVHLKTRFLTCEEKEAADEKRAAVQRGLGAMPATERKFQAMERDPEAATATSEGEKFLLVQMDALGNLLSGTPCQRCFATGMKVQGGTQLGLATKLELLCSNCGVVASSWSSARQDDSMAFDVNIRAIVATKQIGKGQTALNDFWAAMNVSHRGLHHKTFQKHLKKFREPQTQCMDKFYAESASAVKTAYKEMDSYFTRDITVNFDGTWHKRGHTSHIGVGAIIEYHTGLILDAIVLSNQCLGCQVGPKPGDPGYASWQEHHVCQKNTDSKSGRMEVEAALILFSRSVTKHNLRYTTLVSDGDSATFSALVHENVYGLVPISKEECLNHVQKRMGTALRNLVQKSDKALGGKGRLTKALIDKLTDYYGWALRNNSNDVAAMQRAVMASYHHVTSTDKDPHHDLCPEGADSWCRHNASKSDGAPPPKHRYNLPGYVAEALLPVYERLSQASLLQRCLGAKTQNASESFHSVLWSLMPKEQHASLIAVETALHEAVLRYNAGCHRATQELCSSVGLAPGHLAIQRAAEKDSLRLKKAKKRSQQKVERRQKKRVCKDISSYAAGSF</sequence>